<evidence type="ECO:0000256" key="6">
    <source>
        <dbReference type="SAM" id="SignalP"/>
    </source>
</evidence>
<keyword evidence="3 6" id="KW-0732">Signal</keyword>
<dbReference type="InterPro" id="IPR033985">
    <property type="entry name" value="SusD-like_N"/>
</dbReference>
<dbReference type="Pfam" id="PF14322">
    <property type="entry name" value="SusD-like_3"/>
    <property type="match status" value="1"/>
</dbReference>
<dbReference type="RefSeq" id="WP_122202179.1">
    <property type="nucleotide sequence ID" value="NZ_CABJFV010000024.1"/>
</dbReference>
<dbReference type="SUPFAM" id="SSF48452">
    <property type="entry name" value="TPR-like"/>
    <property type="match status" value="1"/>
</dbReference>
<evidence type="ECO:0000259" key="8">
    <source>
        <dbReference type="Pfam" id="PF14322"/>
    </source>
</evidence>
<evidence type="ECO:0000256" key="5">
    <source>
        <dbReference type="ARBA" id="ARBA00023237"/>
    </source>
</evidence>
<dbReference type="Pfam" id="PF07980">
    <property type="entry name" value="SusD_RagB"/>
    <property type="match status" value="1"/>
</dbReference>
<dbReference type="GO" id="GO:0009279">
    <property type="term" value="C:cell outer membrane"/>
    <property type="evidence" value="ECO:0007669"/>
    <property type="project" value="UniProtKB-SubCell"/>
</dbReference>
<feature type="chain" id="PRO_5019089421" evidence="6">
    <location>
        <begin position="23"/>
        <end position="550"/>
    </location>
</feature>
<reference evidence="9 10" key="1">
    <citation type="submission" date="2018-08" db="EMBL/GenBank/DDBJ databases">
        <title>A genome reference for cultivated species of the human gut microbiota.</title>
        <authorList>
            <person name="Zou Y."/>
            <person name="Xue W."/>
            <person name="Luo G."/>
        </authorList>
    </citation>
    <scope>NUCLEOTIDE SEQUENCE [LARGE SCALE GENOMIC DNA]</scope>
    <source>
        <strain evidence="9 10">AM40-30BH</strain>
    </source>
</reference>
<organism evidence="9 10">
    <name type="scientific">Bacteroides nordii</name>
    <dbReference type="NCBI Taxonomy" id="291645"/>
    <lineage>
        <taxon>Bacteria</taxon>
        <taxon>Pseudomonadati</taxon>
        <taxon>Bacteroidota</taxon>
        <taxon>Bacteroidia</taxon>
        <taxon>Bacteroidales</taxon>
        <taxon>Bacteroidaceae</taxon>
        <taxon>Bacteroides</taxon>
    </lineage>
</organism>
<sequence length="550" mass="62857">MKKISYYIFAAFMCATSLSSCSDMLAEESAVEVDKSKYMNNASEAETVLLGVYRNMVTDALYSYNLSILFNITNDIAQCEGNSTNAFREIPANAFTTSNSSVQSTWSTLYNSIYNANDFIETLESKVGNYTEGDKKLANIYMAEARALRGLYYFELVRWYGNIALMKNTQMSNQHPSTFVQADPAEVYRFIEDDLKFAADNLPYSTEDDVRKESSFRMSKGAALGLLAKVYATWAGYPVHDTSKWEQAALTAQTLIESKKHSLLQNYEQLWKNTCNGVWAPEESLIEVSFYAPTVTGTNSEDPVGRIGKWNGVIANEIPGVRGRNAGNVKVLYTFYRDWENKENDLRCNLSIADYKYVGTVKTPYSTKGPDEDQKNWQLLTPAKWDTEKYVSKSNVLINGERSNINWYILRYSDVLLLYAEALNEWKKSPNDDAYNAVNMIRRRGFGLPVDAANEIADLPAGLDYQGFQKAIRKERAYELAFEGHRRQDLVRWGIYAEAIDETDTKLRRWFPNANYIAYDFTKKGKHELFPIPQRDKDLMIQFKQNPGWN</sequence>
<feature type="domain" description="SusD-like N-terminal" evidence="8">
    <location>
        <begin position="43"/>
        <end position="231"/>
    </location>
</feature>
<keyword evidence="5" id="KW-0998">Cell outer membrane</keyword>
<dbReference type="AlphaFoldDB" id="A0A413VBU0"/>
<feature type="domain" description="RagB/SusD" evidence="7">
    <location>
        <begin position="344"/>
        <end position="549"/>
    </location>
</feature>
<gene>
    <name evidence="9" type="ORF">DW888_18230</name>
</gene>
<dbReference type="Gene3D" id="1.25.40.390">
    <property type="match status" value="1"/>
</dbReference>
<comment type="similarity">
    <text evidence="2">Belongs to the SusD family.</text>
</comment>
<dbReference type="CDD" id="cd08977">
    <property type="entry name" value="SusD"/>
    <property type="match status" value="1"/>
</dbReference>
<accession>A0A413VBU0</accession>
<dbReference type="InterPro" id="IPR012944">
    <property type="entry name" value="SusD_RagB_dom"/>
</dbReference>
<dbReference type="EMBL" id="QSGO01000024">
    <property type="protein sequence ID" value="RHB31038.1"/>
    <property type="molecule type" value="Genomic_DNA"/>
</dbReference>
<evidence type="ECO:0000313" key="9">
    <source>
        <dbReference type="EMBL" id="RHB31038.1"/>
    </source>
</evidence>
<evidence type="ECO:0000259" key="7">
    <source>
        <dbReference type="Pfam" id="PF07980"/>
    </source>
</evidence>
<comment type="subcellular location">
    <subcellularLocation>
        <location evidence="1">Cell outer membrane</location>
    </subcellularLocation>
</comment>
<dbReference type="PROSITE" id="PS51257">
    <property type="entry name" value="PROKAR_LIPOPROTEIN"/>
    <property type="match status" value="1"/>
</dbReference>
<name>A0A413VBU0_9BACE</name>
<proteinExistence type="inferred from homology"/>
<evidence type="ECO:0000256" key="2">
    <source>
        <dbReference type="ARBA" id="ARBA00006275"/>
    </source>
</evidence>
<evidence type="ECO:0000256" key="3">
    <source>
        <dbReference type="ARBA" id="ARBA00022729"/>
    </source>
</evidence>
<evidence type="ECO:0000313" key="10">
    <source>
        <dbReference type="Proteomes" id="UP000284379"/>
    </source>
</evidence>
<evidence type="ECO:0000256" key="4">
    <source>
        <dbReference type="ARBA" id="ARBA00023136"/>
    </source>
</evidence>
<keyword evidence="4" id="KW-0472">Membrane</keyword>
<evidence type="ECO:0000256" key="1">
    <source>
        <dbReference type="ARBA" id="ARBA00004442"/>
    </source>
</evidence>
<dbReference type="Proteomes" id="UP000284379">
    <property type="component" value="Unassembled WGS sequence"/>
</dbReference>
<comment type="caution">
    <text evidence="9">The sequence shown here is derived from an EMBL/GenBank/DDBJ whole genome shotgun (WGS) entry which is preliminary data.</text>
</comment>
<protein>
    <submittedName>
        <fullName evidence="9">RagB/SusD family nutrient uptake outer membrane protein</fullName>
    </submittedName>
</protein>
<feature type="signal peptide" evidence="6">
    <location>
        <begin position="1"/>
        <end position="22"/>
    </location>
</feature>
<dbReference type="InterPro" id="IPR011990">
    <property type="entry name" value="TPR-like_helical_dom_sf"/>
</dbReference>